<proteinExistence type="predicted"/>
<dbReference type="Proteomes" id="UP000254266">
    <property type="component" value="Unassembled WGS sequence"/>
</dbReference>
<dbReference type="AlphaFoldDB" id="A0A370DGQ9"/>
<organism evidence="1 2">
    <name type="scientific">endosymbiont of Galathealinum brachiosum</name>
    <dbReference type="NCBI Taxonomy" id="2200906"/>
    <lineage>
        <taxon>Bacteria</taxon>
        <taxon>Pseudomonadati</taxon>
        <taxon>Pseudomonadota</taxon>
        <taxon>Gammaproteobacteria</taxon>
        <taxon>sulfur-oxidizing symbionts</taxon>
    </lineage>
</organism>
<keyword evidence="2" id="KW-1185">Reference proteome</keyword>
<dbReference type="EMBL" id="QFXC01000008">
    <property type="protein sequence ID" value="RDH84023.1"/>
    <property type="molecule type" value="Genomic_DNA"/>
</dbReference>
<accession>A0A370DGQ9</accession>
<evidence type="ECO:0000313" key="2">
    <source>
        <dbReference type="Proteomes" id="UP000254266"/>
    </source>
</evidence>
<sequence>MNLPFDHLNLRFNPFGELTSDQRKQVAFVDIESLTKSLNKEATAIQFLADHGRGKTTHLLSLHDYYSKTEYIKIYQGDKPDFTEQFIRFVDSVENLTKKSRLELYKKTSSIAFTSHADLSKELHKAGFSVTTIKVCMENELTLRDIFTQRIKFAQRNDGAIPVVDQFAIKKLKTLYGDDIRSMEGHLYELFQQMERIENVKV</sequence>
<reference evidence="1 2" key="1">
    <citation type="journal article" date="2018" name="ISME J.">
        <title>Endosymbiont genomes yield clues of tubeworm success.</title>
        <authorList>
            <person name="Li Y."/>
            <person name="Liles M.R."/>
            <person name="Halanych K.M."/>
        </authorList>
    </citation>
    <scope>NUCLEOTIDE SEQUENCE [LARGE SCALE GENOMIC DNA]</scope>
    <source>
        <strain evidence="1">A1464</strain>
    </source>
</reference>
<gene>
    <name evidence="1" type="ORF">DIZ80_07770</name>
</gene>
<protein>
    <recommendedName>
        <fullName evidence="3">Chromosomal replication initiator protein DnaA domain-containing protein</fullName>
    </recommendedName>
</protein>
<evidence type="ECO:0000313" key="1">
    <source>
        <dbReference type="EMBL" id="RDH84023.1"/>
    </source>
</evidence>
<comment type="caution">
    <text evidence="1">The sequence shown here is derived from an EMBL/GenBank/DDBJ whole genome shotgun (WGS) entry which is preliminary data.</text>
</comment>
<evidence type="ECO:0008006" key="3">
    <source>
        <dbReference type="Google" id="ProtNLM"/>
    </source>
</evidence>
<name>A0A370DGQ9_9GAMM</name>